<dbReference type="Gene3D" id="3.40.1500.20">
    <property type="match status" value="1"/>
</dbReference>
<accession>A0ABP7X4R0</accession>
<dbReference type="InterPro" id="IPR009439">
    <property type="entry name" value="RCC_reductase"/>
</dbReference>
<proteinExistence type="predicted"/>
<protein>
    <recommendedName>
        <fullName evidence="3">Red chlorophyll catabolite reductase</fullName>
    </recommendedName>
</protein>
<keyword evidence="2" id="KW-1185">Reference proteome</keyword>
<dbReference type="EMBL" id="BAABDM010000010">
    <property type="protein sequence ID" value="GAA4104531.1"/>
    <property type="molecule type" value="Genomic_DNA"/>
</dbReference>
<comment type="caution">
    <text evidence="1">The sequence shown here is derived from an EMBL/GenBank/DDBJ whole genome shotgun (WGS) entry which is preliminary data.</text>
</comment>
<dbReference type="Proteomes" id="UP001500392">
    <property type="component" value="Unassembled WGS sequence"/>
</dbReference>
<evidence type="ECO:0000313" key="1">
    <source>
        <dbReference type="EMBL" id="GAA4104531.1"/>
    </source>
</evidence>
<sequence length="267" mass="30422">MAHVTKSIDELVAENAGIDRQETFDKLWALNTELFEKVRDRLELTLDPSCEGLMPYSGKDGAAGYLSAWVGPKVDWLIFSWTGNPKASFTNMHLTINLAGNIDVPHFGYALGTTPDLFFYQDYMPRKDLWTNPEYAEKYLGGDSNDAYVAMERNENFHHFISRHMYTRVAQSPCSLVYSADVTDENIEDLRKVSHEQLDRWLDWVDQAKPIPPSEAKLLAARDLQIRKTITQGDPANIVVENLFGKELADRLVSSLWGENRQLPRPV</sequence>
<evidence type="ECO:0000313" key="2">
    <source>
        <dbReference type="Proteomes" id="UP001500392"/>
    </source>
</evidence>
<name>A0ABP7X4R0_9GAMM</name>
<reference evidence="2" key="1">
    <citation type="journal article" date="2019" name="Int. J. Syst. Evol. Microbiol.">
        <title>The Global Catalogue of Microorganisms (GCM) 10K type strain sequencing project: providing services to taxonomists for standard genome sequencing and annotation.</title>
        <authorList>
            <consortium name="The Broad Institute Genomics Platform"/>
            <consortium name="The Broad Institute Genome Sequencing Center for Infectious Disease"/>
            <person name="Wu L."/>
            <person name="Ma J."/>
        </authorList>
    </citation>
    <scope>NUCLEOTIDE SEQUENCE [LARGE SCALE GENOMIC DNA]</scope>
    <source>
        <strain evidence="2">JCM 17304</strain>
    </source>
</reference>
<dbReference type="PANTHER" id="PTHR34685">
    <property type="entry name" value="RED CHLOROPHYLL CATABOLITE REDUCTASE, CHLOROPLASTIC"/>
    <property type="match status" value="1"/>
</dbReference>
<gene>
    <name evidence="1" type="ORF">GCM10022414_33510</name>
</gene>
<dbReference type="Pfam" id="PF06405">
    <property type="entry name" value="RCC_reductase"/>
    <property type="match status" value="1"/>
</dbReference>
<evidence type="ECO:0008006" key="3">
    <source>
        <dbReference type="Google" id="ProtNLM"/>
    </source>
</evidence>
<dbReference type="PANTHER" id="PTHR34685:SF2">
    <property type="entry name" value="RED CHLOROPHYLL CATABOLITE REDUCTASE, CHLOROPLASTIC"/>
    <property type="match status" value="1"/>
</dbReference>
<dbReference type="RefSeq" id="WP_344938268.1">
    <property type="nucleotide sequence ID" value="NZ_BAABDM010000010.1"/>
</dbReference>
<organism evidence="1 2">
    <name type="scientific">Zhongshania borealis</name>
    <dbReference type="NCBI Taxonomy" id="889488"/>
    <lineage>
        <taxon>Bacteria</taxon>
        <taxon>Pseudomonadati</taxon>
        <taxon>Pseudomonadota</taxon>
        <taxon>Gammaproteobacteria</taxon>
        <taxon>Cellvibrionales</taxon>
        <taxon>Spongiibacteraceae</taxon>
        <taxon>Zhongshania</taxon>
    </lineage>
</organism>